<evidence type="ECO:0000313" key="14">
    <source>
        <dbReference type="Proteomes" id="UP000012174"/>
    </source>
</evidence>
<dbReference type="InterPro" id="IPR024079">
    <property type="entry name" value="MetalloPept_cat_dom_sf"/>
</dbReference>
<evidence type="ECO:0000256" key="2">
    <source>
        <dbReference type="ARBA" id="ARBA00008721"/>
    </source>
</evidence>
<comment type="similarity">
    <text evidence="2">Belongs to the peptidase M43B family.</text>
</comment>
<dbReference type="Proteomes" id="UP000012174">
    <property type="component" value="Unassembled WGS sequence"/>
</dbReference>
<evidence type="ECO:0000313" key="13">
    <source>
        <dbReference type="EMBL" id="EMR71117.1"/>
    </source>
</evidence>
<protein>
    <submittedName>
        <fullName evidence="13">Putative metalloprotease 1 protein</fullName>
    </submittedName>
</protein>
<dbReference type="GO" id="GO:0046872">
    <property type="term" value="F:metal ion binding"/>
    <property type="evidence" value="ECO:0007669"/>
    <property type="project" value="UniProtKB-KW"/>
</dbReference>
<reference evidence="14" key="1">
    <citation type="journal article" date="2013" name="Genome Announc.">
        <title>Draft genome sequence of the grapevine dieback fungus Eutypa lata UCR-EL1.</title>
        <authorList>
            <person name="Blanco-Ulate B."/>
            <person name="Rolshausen P.E."/>
            <person name="Cantu D."/>
        </authorList>
    </citation>
    <scope>NUCLEOTIDE SEQUENCE [LARGE SCALE GENOMIC DNA]</scope>
    <source>
        <strain evidence="14">UCR-EL1</strain>
    </source>
</reference>
<evidence type="ECO:0000256" key="5">
    <source>
        <dbReference type="ARBA" id="ARBA00022729"/>
    </source>
</evidence>
<evidence type="ECO:0000256" key="7">
    <source>
        <dbReference type="ARBA" id="ARBA00022833"/>
    </source>
</evidence>
<dbReference type="InterPro" id="IPR008754">
    <property type="entry name" value="Peptidase_M43"/>
</dbReference>
<dbReference type="HOGENOM" id="CLU_048726_0_0_1"/>
<keyword evidence="3 13" id="KW-0645">Protease</keyword>
<dbReference type="PANTHER" id="PTHR47466:SF1">
    <property type="entry name" value="METALLOPROTEASE MEP1 (AFU_ORTHOLOGUE AFUA_1G07730)-RELATED"/>
    <property type="match status" value="1"/>
</dbReference>
<name>M7T3I8_EUTLA</name>
<evidence type="ECO:0000256" key="6">
    <source>
        <dbReference type="ARBA" id="ARBA00022801"/>
    </source>
</evidence>
<feature type="chain" id="PRO_5004085518" evidence="11">
    <location>
        <begin position="20"/>
        <end position="286"/>
    </location>
</feature>
<feature type="region of interest" description="Disordered" evidence="10">
    <location>
        <begin position="225"/>
        <end position="249"/>
    </location>
</feature>
<dbReference type="eggNOG" id="ENOG502RYKG">
    <property type="taxonomic scope" value="Eukaryota"/>
</dbReference>
<dbReference type="Pfam" id="PF05572">
    <property type="entry name" value="Peptidase_M43"/>
    <property type="match status" value="1"/>
</dbReference>
<dbReference type="AlphaFoldDB" id="M7T3I8"/>
<feature type="domain" description="Peptidase M43 pregnancy-associated plasma-A" evidence="12">
    <location>
        <begin position="190"/>
        <end position="277"/>
    </location>
</feature>
<dbReference type="GO" id="GO:0006508">
    <property type="term" value="P:proteolysis"/>
    <property type="evidence" value="ECO:0007669"/>
    <property type="project" value="UniProtKB-KW"/>
</dbReference>
<evidence type="ECO:0000256" key="10">
    <source>
        <dbReference type="SAM" id="MobiDB-lite"/>
    </source>
</evidence>
<dbReference type="CDD" id="cd04275">
    <property type="entry name" value="ZnMc_pappalysin_like"/>
    <property type="match status" value="1"/>
</dbReference>
<evidence type="ECO:0000256" key="8">
    <source>
        <dbReference type="ARBA" id="ARBA00023049"/>
    </source>
</evidence>
<evidence type="ECO:0000256" key="9">
    <source>
        <dbReference type="ARBA" id="ARBA00023157"/>
    </source>
</evidence>
<feature type="signal peptide" evidence="11">
    <location>
        <begin position="1"/>
        <end position="19"/>
    </location>
</feature>
<keyword evidence="5 11" id="KW-0732">Signal</keyword>
<evidence type="ECO:0000256" key="1">
    <source>
        <dbReference type="ARBA" id="ARBA00003174"/>
    </source>
</evidence>
<gene>
    <name evidence="13" type="ORF">UCREL1_1843</name>
</gene>
<keyword evidence="6" id="KW-0378">Hydrolase</keyword>
<evidence type="ECO:0000259" key="12">
    <source>
        <dbReference type="Pfam" id="PF05572"/>
    </source>
</evidence>
<comment type="function">
    <text evidence="1">Secreted metalloproteinase that allows assimilation of proteinaceous substrates.</text>
</comment>
<dbReference type="SUPFAM" id="SSF55486">
    <property type="entry name" value="Metalloproteases ('zincins'), catalytic domain"/>
    <property type="match status" value="1"/>
</dbReference>
<keyword evidence="4" id="KW-0479">Metal-binding</keyword>
<keyword evidence="7" id="KW-0862">Zinc</keyword>
<evidence type="ECO:0000256" key="3">
    <source>
        <dbReference type="ARBA" id="ARBA00022670"/>
    </source>
</evidence>
<keyword evidence="9" id="KW-1015">Disulfide bond</keyword>
<sequence length="286" mass="30656">MHVTNIFLLFSAALGTVTATPVDNSTDPMPFVCGNPPPTEEYLAQIREVAAMEETAGNLTEQATINANVYFHVVAASKTKKGGWVSDERLAKQFNVMKKEYAQNGITFTRAGTTRTVNAAWANRQDEAGMVKKLRRGSYNDLNIYIQKSLDGAAGYCSGPVGVGGPGTYDGDGCHVLADSLPGGGAYNGFNDGKAAVHEVGHWFGLLHTFEGGCEGAGDHIADTPAEKSPPPHGGCPAGRDSCPGREGKDPIHNHMDYTSGQCKTHFTAGQQKRMHTQWNMFRKGH</sequence>
<keyword evidence="8 13" id="KW-0482">Metalloprotease</keyword>
<organism evidence="13 14">
    <name type="scientific">Eutypa lata (strain UCR-EL1)</name>
    <name type="common">Grapevine dieback disease fungus</name>
    <name type="synonym">Eutypa armeniacae</name>
    <dbReference type="NCBI Taxonomy" id="1287681"/>
    <lineage>
        <taxon>Eukaryota</taxon>
        <taxon>Fungi</taxon>
        <taxon>Dikarya</taxon>
        <taxon>Ascomycota</taxon>
        <taxon>Pezizomycotina</taxon>
        <taxon>Sordariomycetes</taxon>
        <taxon>Xylariomycetidae</taxon>
        <taxon>Xylariales</taxon>
        <taxon>Diatrypaceae</taxon>
        <taxon>Eutypa</taxon>
    </lineage>
</organism>
<dbReference type="GO" id="GO:0008237">
    <property type="term" value="F:metallopeptidase activity"/>
    <property type="evidence" value="ECO:0007669"/>
    <property type="project" value="UniProtKB-KW"/>
</dbReference>
<dbReference type="Gene3D" id="3.40.390.10">
    <property type="entry name" value="Collagenase (Catalytic Domain)"/>
    <property type="match status" value="1"/>
</dbReference>
<dbReference type="PANTHER" id="PTHR47466">
    <property type="match status" value="1"/>
</dbReference>
<evidence type="ECO:0000256" key="11">
    <source>
        <dbReference type="SAM" id="SignalP"/>
    </source>
</evidence>
<accession>M7T3I8</accession>
<evidence type="ECO:0000256" key="4">
    <source>
        <dbReference type="ARBA" id="ARBA00022723"/>
    </source>
</evidence>
<keyword evidence="14" id="KW-1185">Reference proteome</keyword>
<dbReference type="EMBL" id="KB705701">
    <property type="protein sequence ID" value="EMR71117.1"/>
    <property type="molecule type" value="Genomic_DNA"/>
</dbReference>
<dbReference type="OrthoDB" id="536211at2759"/>
<dbReference type="OMA" id="CYKEFTP"/>
<dbReference type="KEGG" id="ela:UCREL1_1843"/>
<proteinExistence type="inferred from homology"/>